<name>A0A1L9B0M9_9BACT</name>
<dbReference type="SUPFAM" id="SSF56529">
    <property type="entry name" value="FAH"/>
    <property type="match status" value="1"/>
</dbReference>
<dbReference type="OrthoDB" id="5197601at2"/>
<evidence type="ECO:0000256" key="1">
    <source>
        <dbReference type="ARBA" id="ARBA00022723"/>
    </source>
</evidence>
<gene>
    <name evidence="3" type="ORF">BON30_37815</name>
</gene>
<keyword evidence="3" id="KW-0378">Hydrolase</keyword>
<dbReference type="Proteomes" id="UP000182229">
    <property type="component" value="Unassembled WGS sequence"/>
</dbReference>
<sequence length="231" mass="24593">MSQATDFVIAPAERPSLPIEGTSARFPVRRIYCVGQNYGAHAREMGGDPTRTPPFFFSKPADAVRVPGEPVPYPSATERLDYEIELVVALKGGGANISPEQALGLVYGYAAGVDLTRRDLQAAAKKEGRPWDASKGFDASAPIGVLRRAEGGGLPRGRIHLDVNGQTKQDGQLADMIWNVAEIIAKASQLWRLEPGDLIFTGTPHGVGPLSRGDRVEGGIEGVGTVSFTLS</sequence>
<accession>A0A1L9B0M9</accession>
<dbReference type="AlphaFoldDB" id="A0A1L9B0M9"/>
<comment type="caution">
    <text evidence="3">The sequence shown here is derived from an EMBL/GenBank/DDBJ whole genome shotgun (WGS) entry which is preliminary data.</text>
</comment>
<evidence type="ECO:0000259" key="2">
    <source>
        <dbReference type="Pfam" id="PF01557"/>
    </source>
</evidence>
<keyword evidence="4" id="KW-1185">Reference proteome</keyword>
<dbReference type="EMBL" id="MPIN01000013">
    <property type="protein sequence ID" value="OJH35804.1"/>
    <property type="molecule type" value="Genomic_DNA"/>
</dbReference>
<dbReference type="PANTHER" id="PTHR11820:SF90">
    <property type="entry name" value="FLUTATHIONE S-TRANSFERASE"/>
    <property type="match status" value="1"/>
</dbReference>
<feature type="domain" description="Fumarylacetoacetase-like C-terminal" evidence="2">
    <location>
        <begin position="31"/>
        <end position="229"/>
    </location>
</feature>
<dbReference type="RefSeq" id="WP_071903379.1">
    <property type="nucleotide sequence ID" value="NZ_MPIN01000013.1"/>
</dbReference>
<reference evidence="4" key="1">
    <citation type="submission" date="2016-11" db="EMBL/GenBank/DDBJ databases">
        <authorList>
            <person name="Shukria A."/>
            <person name="Stevens D.C."/>
        </authorList>
    </citation>
    <scope>NUCLEOTIDE SEQUENCE [LARGE SCALE GENOMIC DNA]</scope>
    <source>
        <strain evidence="4">Cbfe23</strain>
    </source>
</reference>
<protein>
    <submittedName>
        <fullName evidence="3">Fumarylacetoacetate hydrolase</fullName>
    </submittedName>
</protein>
<dbReference type="GO" id="GO:0018773">
    <property type="term" value="F:acetylpyruvate hydrolase activity"/>
    <property type="evidence" value="ECO:0007669"/>
    <property type="project" value="TreeGrafter"/>
</dbReference>
<dbReference type="InterPro" id="IPR036663">
    <property type="entry name" value="Fumarylacetoacetase_C_sf"/>
</dbReference>
<dbReference type="Gene3D" id="3.90.850.10">
    <property type="entry name" value="Fumarylacetoacetase-like, C-terminal domain"/>
    <property type="match status" value="1"/>
</dbReference>
<reference evidence="3 4" key="2">
    <citation type="submission" date="2016-12" db="EMBL/GenBank/DDBJ databases">
        <title>Draft Genome Sequence of Cystobacter ferrugineus Strain Cbfe23.</title>
        <authorList>
            <person name="Akbar S."/>
            <person name="Dowd S.E."/>
            <person name="Stevens D.C."/>
        </authorList>
    </citation>
    <scope>NUCLEOTIDE SEQUENCE [LARGE SCALE GENOMIC DNA]</scope>
    <source>
        <strain evidence="3 4">Cbfe23</strain>
    </source>
</reference>
<proteinExistence type="predicted"/>
<dbReference type="STRING" id="83449.BON30_37815"/>
<dbReference type="PANTHER" id="PTHR11820">
    <property type="entry name" value="ACYLPYRUVASE"/>
    <property type="match status" value="1"/>
</dbReference>
<dbReference type="InterPro" id="IPR011234">
    <property type="entry name" value="Fumarylacetoacetase-like_C"/>
</dbReference>
<evidence type="ECO:0000313" key="4">
    <source>
        <dbReference type="Proteomes" id="UP000182229"/>
    </source>
</evidence>
<evidence type="ECO:0000313" key="3">
    <source>
        <dbReference type="EMBL" id="OJH35804.1"/>
    </source>
</evidence>
<keyword evidence="1" id="KW-0479">Metal-binding</keyword>
<dbReference type="Pfam" id="PF01557">
    <property type="entry name" value="FAA_hydrolase"/>
    <property type="match status" value="1"/>
</dbReference>
<dbReference type="GO" id="GO:0046872">
    <property type="term" value="F:metal ion binding"/>
    <property type="evidence" value="ECO:0007669"/>
    <property type="project" value="UniProtKB-KW"/>
</dbReference>
<organism evidence="3 4">
    <name type="scientific">Cystobacter ferrugineus</name>
    <dbReference type="NCBI Taxonomy" id="83449"/>
    <lineage>
        <taxon>Bacteria</taxon>
        <taxon>Pseudomonadati</taxon>
        <taxon>Myxococcota</taxon>
        <taxon>Myxococcia</taxon>
        <taxon>Myxococcales</taxon>
        <taxon>Cystobacterineae</taxon>
        <taxon>Archangiaceae</taxon>
        <taxon>Cystobacter</taxon>
    </lineage>
</organism>